<feature type="region of interest" description="Disordered" evidence="1">
    <location>
        <begin position="46"/>
        <end position="117"/>
    </location>
</feature>
<name>A0A1J7IX71_9PEZI</name>
<feature type="compositionally biased region" description="Basic and acidic residues" evidence="1">
    <location>
        <begin position="66"/>
        <end position="81"/>
    </location>
</feature>
<evidence type="ECO:0000256" key="1">
    <source>
        <dbReference type="SAM" id="MobiDB-lite"/>
    </source>
</evidence>
<evidence type="ECO:0000313" key="2">
    <source>
        <dbReference type="EMBL" id="OIW22184.1"/>
    </source>
</evidence>
<keyword evidence="3" id="KW-1185">Reference proteome</keyword>
<feature type="region of interest" description="Disordered" evidence="1">
    <location>
        <begin position="241"/>
        <end position="266"/>
    </location>
</feature>
<protein>
    <submittedName>
        <fullName evidence="2">Uncharacterized protein</fullName>
    </submittedName>
</protein>
<feature type="region of interest" description="Disordered" evidence="1">
    <location>
        <begin position="402"/>
        <end position="452"/>
    </location>
</feature>
<accession>A0A1J7IX71</accession>
<dbReference type="AlphaFoldDB" id="A0A1J7IX71"/>
<organism evidence="2 3">
    <name type="scientific">Coniochaeta ligniaria NRRL 30616</name>
    <dbReference type="NCBI Taxonomy" id="1408157"/>
    <lineage>
        <taxon>Eukaryota</taxon>
        <taxon>Fungi</taxon>
        <taxon>Dikarya</taxon>
        <taxon>Ascomycota</taxon>
        <taxon>Pezizomycotina</taxon>
        <taxon>Sordariomycetes</taxon>
        <taxon>Sordariomycetidae</taxon>
        <taxon>Coniochaetales</taxon>
        <taxon>Coniochaetaceae</taxon>
        <taxon>Coniochaeta</taxon>
    </lineage>
</organism>
<dbReference type="EMBL" id="KV875141">
    <property type="protein sequence ID" value="OIW22184.1"/>
    <property type="molecule type" value="Genomic_DNA"/>
</dbReference>
<dbReference type="InParanoid" id="A0A1J7IX71"/>
<sequence length="452" mass="48860">MANDMLALTADAPKKHQWTVMGSPSHDEVATSIDIQIHMQPAVEVEPTVVKTKEDTQPKAISANKAIKEAEKEESQEEAPKDPSPTPAAPRAAPAEKPAPAEPEKPKEAPKPMIPPAVLRPLPLRLQRLSFHRILRLLPSSSVPGVKTPSCCCSNGSGPAYMTLGATSSNPIFAWPASLQSPEPKVACESQAISLNGAIGMWLLLGMPACQFRASIMTGKAYRGAASYLALDAVDRIETSVPTTPSTSKSSLVSIPNSSTSTTSETGSTITVTAAKTTHSTGKDNISIIPSELSTELSHTQPPIRGDTTADGILGNLLGLYSYDCDSNHFGLGSSGWHPRRWQANTGVLPQTRTSPIRITSMTCPFRRWKLGRSLQFRHKKTDEELFGLTLNRMENDFPSPDESYDIILPNADAPKDRETDSSRMPTPVGDLQGKKKPIKATNPKLVKEWMK</sequence>
<feature type="compositionally biased region" description="Low complexity" evidence="1">
    <location>
        <begin position="89"/>
        <end position="98"/>
    </location>
</feature>
<dbReference type="Proteomes" id="UP000182658">
    <property type="component" value="Unassembled WGS sequence"/>
</dbReference>
<evidence type="ECO:0000313" key="3">
    <source>
        <dbReference type="Proteomes" id="UP000182658"/>
    </source>
</evidence>
<gene>
    <name evidence="2" type="ORF">CONLIGDRAFT_675182</name>
</gene>
<proteinExistence type="predicted"/>
<reference evidence="2 3" key="1">
    <citation type="submission" date="2016-10" db="EMBL/GenBank/DDBJ databases">
        <title>Draft genome sequence of Coniochaeta ligniaria NRRL30616, a lignocellulolytic fungus for bioabatement of inhibitors in plant biomass hydrolysates.</title>
        <authorList>
            <consortium name="DOE Joint Genome Institute"/>
            <person name="Jimenez D.J."/>
            <person name="Hector R.E."/>
            <person name="Riley R."/>
            <person name="Sun H."/>
            <person name="Grigoriev I.V."/>
            <person name="Van Elsas J.D."/>
            <person name="Nichols N.N."/>
        </authorList>
    </citation>
    <scope>NUCLEOTIDE SEQUENCE [LARGE SCALE GENOMIC DNA]</scope>
    <source>
        <strain evidence="2 3">NRRL 30616</strain>
    </source>
</reference>